<keyword evidence="3" id="KW-1133">Transmembrane helix</keyword>
<dbReference type="Gene3D" id="1.20.920.10">
    <property type="entry name" value="Bromodomain-like"/>
    <property type="match status" value="1"/>
</dbReference>
<sequence>MEEVEGDSAIDIRSMLERANPHVTNECCIYQVPFGIRRLKEDAYIPKVVSIGPFHYNSHPRLQNMEIYKLHYCKAFIQRTGTRVESWVSYIQGMEFRFRSCYSHHLQFTKQELVKIIFIDSGFILELFWKYHNGELSLDDMFIQNPWLFTNIQLDLLLLENQLPFLVLESLYNLSFHSRSEIPSFIGLSLVFFADYNARKLLEDNVSIRHFTDLIRIFHLQHDGSTQSQRSYELVKHIPSATELLEAGVRFEINTKSKCLLDLKFSGGVLEIPQLKVEYWTESFFRNMIALEQCHYPYESYITDYANLLDFLVNSGKDVDILIQKGIIVNRLGDPDRVADMFNGLLNNITQINGNPHYHTMCGQLNAFHRNPWQKWKWNLRHDYFNTPWKTAATVTAILLLILTLVQSVFSVLQVIQHNYNFQEQEVITRRATFILLQVINIKENSMAENSEQPRRKLIIKFFLPESEKREERVCEKKSCSQSKPKLSTEYSSRVISKVCELKNKKGYYAAAIWVNAENPSLSLSRRSKCNEGNTDKKKEVKNENNKNKKKSESKHNNNRKLKNKNENVCEPNKSDPMTMDRSKKLQCWALLKRLMVGRDVWALKQPILDKSRSKKTKSLMCLEDIESNLKKLKYSKVDEFANDMRLVFSYALQYPSRSEIHKTARRIKDTFELNWKNFKLKLDVVDLLTVSDFFRRCGSFGREVTLHARFGDCKITRMMVEIELEGDSVIDIRSMLERANPHLTTYECCIYQVPSDIRKLNEDAYNPKVVSIGPLHHNSDPRLQNMETYKRHYCKAFIQRTETTLESWVSYIQGVESRFRSCYSHHLQIGKQDLVNIIFIDSGFILELFFKHYHGELSDDMYSQNLSLFTKIQLDLLLLENQLPFFVLESLYNLSFHSRSEIPSFIDLSLFYFANFNERKVRRDNVSHFTDLVRTFYLQHDESTQSPRSYELVEHLPSATELLEAGVRFGVATLRDCLLDLKFSGGVLEIPQLKVDYWTESFLRNMIAFEDVDMLVQKGIIVNKLGDTGRVANMFNGLLNNITKINGNPHYHTMCGQLNAFHGNPWQKWKRNLRHDYFNTPWKTAATIAAILLLLLSLVQSVCSVLQVIDH</sequence>
<dbReference type="InterPro" id="IPR001487">
    <property type="entry name" value="Bromodomain"/>
</dbReference>
<feature type="compositionally biased region" description="Basic and acidic residues" evidence="2">
    <location>
        <begin position="534"/>
        <end position="547"/>
    </location>
</feature>
<comment type="caution">
    <text evidence="5">The sequence shown here is derived from an EMBL/GenBank/DDBJ whole genome shotgun (WGS) entry which is preliminary data.</text>
</comment>
<feature type="compositionally biased region" description="Basic residues" evidence="2">
    <location>
        <begin position="548"/>
        <end position="563"/>
    </location>
</feature>
<reference evidence="5 6" key="1">
    <citation type="submission" date="2024-08" db="EMBL/GenBank/DDBJ databases">
        <title>Insights into the chromosomal genome structure of Flemingia macrophylla.</title>
        <authorList>
            <person name="Ding Y."/>
            <person name="Zhao Y."/>
            <person name="Bi W."/>
            <person name="Wu M."/>
            <person name="Zhao G."/>
            <person name="Gong Y."/>
            <person name="Li W."/>
            <person name="Zhang P."/>
        </authorList>
    </citation>
    <scope>NUCLEOTIDE SEQUENCE [LARGE SCALE GENOMIC DNA]</scope>
    <source>
        <strain evidence="5">DYQJB</strain>
        <tissue evidence="5">Leaf</tissue>
    </source>
</reference>
<feature type="transmembrane region" description="Helical" evidence="3">
    <location>
        <begin position="1089"/>
        <end position="1110"/>
    </location>
</feature>
<dbReference type="Pfam" id="PF03140">
    <property type="entry name" value="DUF247"/>
    <property type="match status" value="2"/>
</dbReference>
<feature type="region of interest" description="Disordered" evidence="2">
    <location>
        <begin position="524"/>
        <end position="578"/>
    </location>
</feature>
<dbReference type="Pfam" id="PF00439">
    <property type="entry name" value="Bromodomain"/>
    <property type="match status" value="1"/>
</dbReference>
<keyword evidence="3" id="KW-0812">Transmembrane</keyword>
<dbReference type="SMART" id="SM00297">
    <property type="entry name" value="BROMO"/>
    <property type="match status" value="1"/>
</dbReference>
<keyword evidence="3" id="KW-0472">Membrane</keyword>
<accession>A0ABD1LIE5</accession>
<protein>
    <recommendedName>
        <fullName evidence="4">Bromo domain-containing protein</fullName>
    </recommendedName>
</protein>
<dbReference type="SUPFAM" id="SSF47370">
    <property type="entry name" value="Bromodomain"/>
    <property type="match status" value="1"/>
</dbReference>
<evidence type="ECO:0000256" key="1">
    <source>
        <dbReference type="ARBA" id="ARBA00023117"/>
    </source>
</evidence>
<dbReference type="InterPro" id="IPR004158">
    <property type="entry name" value="DUF247_pln"/>
</dbReference>
<dbReference type="PANTHER" id="PTHR31170:SF23">
    <property type="match status" value="1"/>
</dbReference>
<dbReference type="Proteomes" id="UP001603857">
    <property type="component" value="Unassembled WGS sequence"/>
</dbReference>
<dbReference type="InterPro" id="IPR036427">
    <property type="entry name" value="Bromodomain-like_sf"/>
</dbReference>
<feature type="domain" description="Bromo" evidence="4">
    <location>
        <begin position="577"/>
        <end position="681"/>
    </location>
</feature>
<organism evidence="5 6">
    <name type="scientific">Flemingia macrophylla</name>
    <dbReference type="NCBI Taxonomy" id="520843"/>
    <lineage>
        <taxon>Eukaryota</taxon>
        <taxon>Viridiplantae</taxon>
        <taxon>Streptophyta</taxon>
        <taxon>Embryophyta</taxon>
        <taxon>Tracheophyta</taxon>
        <taxon>Spermatophyta</taxon>
        <taxon>Magnoliopsida</taxon>
        <taxon>eudicotyledons</taxon>
        <taxon>Gunneridae</taxon>
        <taxon>Pentapetalae</taxon>
        <taxon>rosids</taxon>
        <taxon>fabids</taxon>
        <taxon>Fabales</taxon>
        <taxon>Fabaceae</taxon>
        <taxon>Papilionoideae</taxon>
        <taxon>50 kb inversion clade</taxon>
        <taxon>NPAAA clade</taxon>
        <taxon>indigoferoid/millettioid clade</taxon>
        <taxon>Phaseoleae</taxon>
        <taxon>Flemingia</taxon>
    </lineage>
</organism>
<keyword evidence="6" id="KW-1185">Reference proteome</keyword>
<dbReference type="EMBL" id="JBGMDY010000009">
    <property type="protein sequence ID" value="KAL2323289.1"/>
    <property type="molecule type" value="Genomic_DNA"/>
</dbReference>
<evidence type="ECO:0000256" key="2">
    <source>
        <dbReference type="SAM" id="MobiDB-lite"/>
    </source>
</evidence>
<dbReference type="PANTHER" id="PTHR31170">
    <property type="entry name" value="BNAC04G53230D PROTEIN"/>
    <property type="match status" value="1"/>
</dbReference>
<evidence type="ECO:0000313" key="5">
    <source>
        <dbReference type="EMBL" id="KAL2323289.1"/>
    </source>
</evidence>
<gene>
    <name evidence="5" type="ORF">Fmac_027668</name>
</gene>
<proteinExistence type="predicted"/>
<dbReference type="AlphaFoldDB" id="A0ABD1LIE5"/>
<evidence type="ECO:0000313" key="6">
    <source>
        <dbReference type="Proteomes" id="UP001603857"/>
    </source>
</evidence>
<keyword evidence="1" id="KW-0103">Bromodomain</keyword>
<name>A0ABD1LIE5_9FABA</name>
<evidence type="ECO:0000259" key="4">
    <source>
        <dbReference type="SMART" id="SM00297"/>
    </source>
</evidence>
<evidence type="ECO:0000256" key="3">
    <source>
        <dbReference type="SAM" id="Phobius"/>
    </source>
</evidence>